<keyword evidence="6 8" id="KW-1133">Transmembrane helix</keyword>
<feature type="transmembrane region" description="Helical" evidence="8">
    <location>
        <begin position="173"/>
        <end position="192"/>
    </location>
</feature>
<dbReference type="PANTHER" id="PTHR40063">
    <property type="entry name" value="MEMBRANE PROTEIN-RELATED"/>
    <property type="match status" value="1"/>
</dbReference>
<evidence type="ECO:0000259" key="9">
    <source>
        <dbReference type="Pfam" id="PF13303"/>
    </source>
</evidence>
<evidence type="ECO:0000313" key="11">
    <source>
        <dbReference type="Proteomes" id="UP001348492"/>
    </source>
</evidence>
<comment type="subcellular location">
    <subcellularLocation>
        <location evidence="1">Cell membrane</location>
        <topology evidence="1">Multi-pass membrane protein</topology>
    </subcellularLocation>
</comment>
<keyword evidence="3" id="KW-1003">Cell membrane</keyword>
<keyword evidence="7 8" id="KW-0472">Membrane</keyword>
<dbReference type="InterPro" id="IPR003352">
    <property type="entry name" value="PTS_EIIC"/>
</dbReference>
<feature type="transmembrane region" description="Helical" evidence="8">
    <location>
        <begin position="32"/>
        <end position="53"/>
    </location>
</feature>
<feature type="transmembrane region" description="Helical" evidence="8">
    <location>
        <begin position="129"/>
        <end position="153"/>
    </location>
</feature>
<evidence type="ECO:0000256" key="1">
    <source>
        <dbReference type="ARBA" id="ARBA00004651"/>
    </source>
</evidence>
<evidence type="ECO:0000256" key="6">
    <source>
        <dbReference type="ARBA" id="ARBA00022989"/>
    </source>
</evidence>
<feature type="transmembrane region" description="Helical" evidence="8">
    <location>
        <begin position="204"/>
        <end position="225"/>
    </location>
</feature>
<feature type="transmembrane region" description="Helical" evidence="8">
    <location>
        <begin position="91"/>
        <end position="117"/>
    </location>
</feature>
<feature type="transmembrane region" description="Helical" evidence="8">
    <location>
        <begin position="65"/>
        <end position="85"/>
    </location>
</feature>
<protein>
    <recommendedName>
        <fullName evidence="9">Phosphotransferase system EIIC domain-containing protein</fullName>
    </recommendedName>
</protein>
<evidence type="ECO:0000256" key="5">
    <source>
        <dbReference type="ARBA" id="ARBA00022692"/>
    </source>
</evidence>
<keyword evidence="11" id="KW-1185">Reference proteome</keyword>
<keyword evidence="2" id="KW-0813">Transport</keyword>
<dbReference type="Proteomes" id="UP001348492">
    <property type="component" value="Chromosome"/>
</dbReference>
<evidence type="ECO:0000313" key="10">
    <source>
        <dbReference type="EMBL" id="WWD83224.1"/>
    </source>
</evidence>
<evidence type="ECO:0000256" key="3">
    <source>
        <dbReference type="ARBA" id="ARBA00022475"/>
    </source>
</evidence>
<dbReference type="EMBL" id="CP117523">
    <property type="protein sequence ID" value="WWD83224.1"/>
    <property type="molecule type" value="Genomic_DNA"/>
</dbReference>
<evidence type="ECO:0000256" key="7">
    <source>
        <dbReference type="ARBA" id="ARBA00023136"/>
    </source>
</evidence>
<feature type="domain" description="Phosphotransferase system EIIC" evidence="9">
    <location>
        <begin position="29"/>
        <end position="334"/>
    </location>
</feature>
<keyword evidence="4" id="KW-0762">Sugar transport</keyword>
<accession>A0ABZ2EUU1</accession>
<dbReference type="PANTHER" id="PTHR40063:SF1">
    <property type="entry name" value="MEMBRANE PROTEIN"/>
    <property type="match status" value="1"/>
</dbReference>
<proteinExistence type="predicted"/>
<reference evidence="10 11" key="1">
    <citation type="journal article" date="2023" name="PLoS ONE">
        <title>Genome-based metabolic and phylogenomic analysis of three Terrisporobacter species.</title>
        <authorList>
            <person name="Boer T."/>
            <person name="Bengelsdorf F.R."/>
            <person name="Bomeke M."/>
            <person name="Daniel R."/>
            <person name="Poehlein A."/>
        </authorList>
    </citation>
    <scope>NUCLEOTIDE SEQUENCE [LARGE SCALE GENOMIC DNA]</scope>
    <source>
        <strain evidence="10 11">DSM 1288</strain>
    </source>
</reference>
<feature type="transmembrane region" description="Helical" evidence="8">
    <location>
        <begin position="255"/>
        <end position="274"/>
    </location>
</feature>
<dbReference type="RefSeq" id="WP_018591355.1">
    <property type="nucleotide sequence ID" value="NZ_CP117523.1"/>
</dbReference>
<gene>
    <name evidence="10" type="ORF">TEGL_16300</name>
</gene>
<dbReference type="Pfam" id="PF13303">
    <property type="entry name" value="PTS_EIIC_2"/>
    <property type="match status" value="1"/>
</dbReference>
<evidence type="ECO:0000256" key="8">
    <source>
        <dbReference type="SAM" id="Phobius"/>
    </source>
</evidence>
<feature type="transmembrane region" description="Helical" evidence="8">
    <location>
        <begin position="303"/>
        <end position="325"/>
    </location>
</feature>
<organism evidence="10 11">
    <name type="scientific">Terrisporobacter glycolicus ATCC 14880 = DSM 1288</name>
    <dbReference type="NCBI Taxonomy" id="1121315"/>
    <lineage>
        <taxon>Bacteria</taxon>
        <taxon>Bacillati</taxon>
        <taxon>Bacillota</taxon>
        <taxon>Clostridia</taxon>
        <taxon>Peptostreptococcales</taxon>
        <taxon>Peptostreptococcaceae</taxon>
        <taxon>Terrisporobacter</taxon>
    </lineage>
</organism>
<name>A0ABZ2EUU1_9FIRM</name>
<evidence type="ECO:0000256" key="2">
    <source>
        <dbReference type="ARBA" id="ARBA00022448"/>
    </source>
</evidence>
<evidence type="ECO:0000256" key="4">
    <source>
        <dbReference type="ARBA" id="ARBA00022597"/>
    </source>
</evidence>
<sequence length="346" mass="35374">MIQILTGTALLLVVLALFTLFSYKAPQGMKAMGGLANAAVASFLVEAFHFSFFGEVLGIKFLENVGAANGSLGGVAAATLVPLALGVSPVYAVMVGLTCLNFKILPGFIAGYLISFVIKKLEEKVPAGLDLIVIILVAAPLAFGIGQFTSPIVNGVLETVGTVLTQASSASPILMGVILGGLITVVATAPLSSMALTAMIGLTGAPMAIGALSVFGSSFMNFVFFSKMKFGSKKDNISVAIEPLTQADLISANPIPVYVTNFIGGAMSGVIIALMGLVNNSPGTATPIAGFAVMFAYNPPMQVLITAAGCIVVSIAAGFIGYAIFKNYKITTADVVRGTNSDDIAA</sequence>
<keyword evidence="5 8" id="KW-0812">Transmembrane</keyword>